<sequence length="874" mass="97465">MKEKERTAGNLLELEEGKRQKKKKVLLIKAVGGGWRLILAIDCDKICNKPFGDASIIWQAVRLCYCFELYGVRFQIAFCKMLQWMGGSRRKVNASRKSTQKRQKQYFEQRKRQQQNLQMRSEDCSDVLGITGQYLKEGRSLDILNLVNLSKNAQRCNSASLKEERGGVKDGVSAVLGNIATIPPITSTNTISPTDSCEVEEARAPLSGRRIQTSPKAFVRSPSYPNSALNGLKPSHQKTTAEQQSELSVFDLLYDDEPNITAEEHPTCEDHVSFSLEGLGNVGMETPFHSPQQPARIECSPIPMLKDRRKMKLSKNFNHVLEDLELEVDTMMQDINVAPNSSFSNYTYNKVRKSLAPAEDCMLQRDLTKKGGSSISQEFFDITENSNGDPWGASFLNEKFDDEMKYDTSWKKKPFQTSASSPDFLKDGVYNMASYGNLLPKKRSSATAMEGFNVIESPPSYSKHKSESDFHFFVPSEGRHSRSNGNFNVQNLILEDVTDNSSLLSEESCSSTAVRGETIRHSPSRLRTGENRRKQSYGFASPGNKCRSEEGKSRNMSNPSEQKPSHYTNYSPQGEMGAQNNLKLEERYASVDTDSGAALFRKNLGTKFGVSDFKNRTGDPFGVLNTPELHDKASPSIGGLKNGATVANSPPCSFTSEKFALADSLEFLNYDSWPIRSNLSPKFQFKGNPEDATDFHCETISPNTTLRGSVSKHEGIKVKLQQESCRNLEPGEEISKGHNGMSSEKMARDASISNGYTQESEGPGDTTTKITQSLETAYSPGNVEESSSLLKKSNKHESKAVPIKNNCDAEVPLKFKISNEEEETQNLQPEERNGVGRKHNNEHINSSGQVMMFKSYVLQLFCVQKVLEASMHNV</sequence>
<accession>A0ACB9LF58</accession>
<gene>
    <name evidence="1" type="ORF">L6164_030930</name>
</gene>
<dbReference type="EMBL" id="CM039437">
    <property type="protein sequence ID" value="KAI4307784.1"/>
    <property type="molecule type" value="Genomic_DNA"/>
</dbReference>
<proteinExistence type="predicted"/>
<comment type="caution">
    <text evidence="1">The sequence shown here is derived from an EMBL/GenBank/DDBJ whole genome shotgun (WGS) entry which is preliminary data.</text>
</comment>
<reference evidence="1 2" key="1">
    <citation type="journal article" date="2022" name="DNA Res.">
        <title>Chromosomal-level genome assembly of the orchid tree Bauhinia variegata (Leguminosae; Cercidoideae) supports the allotetraploid origin hypothesis of Bauhinia.</title>
        <authorList>
            <person name="Zhong Y."/>
            <person name="Chen Y."/>
            <person name="Zheng D."/>
            <person name="Pang J."/>
            <person name="Liu Y."/>
            <person name="Luo S."/>
            <person name="Meng S."/>
            <person name="Qian L."/>
            <person name="Wei D."/>
            <person name="Dai S."/>
            <person name="Zhou R."/>
        </authorList>
    </citation>
    <scope>NUCLEOTIDE SEQUENCE [LARGE SCALE GENOMIC DNA]</scope>
    <source>
        <strain evidence="1">BV-YZ2020</strain>
    </source>
</reference>
<organism evidence="1 2">
    <name type="scientific">Bauhinia variegata</name>
    <name type="common">Purple orchid tree</name>
    <name type="synonym">Phanera variegata</name>
    <dbReference type="NCBI Taxonomy" id="167791"/>
    <lineage>
        <taxon>Eukaryota</taxon>
        <taxon>Viridiplantae</taxon>
        <taxon>Streptophyta</taxon>
        <taxon>Embryophyta</taxon>
        <taxon>Tracheophyta</taxon>
        <taxon>Spermatophyta</taxon>
        <taxon>Magnoliopsida</taxon>
        <taxon>eudicotyledons</taxon>
        <taxon>Gunneridae</taxon>
        <taxon>Pentapetalae</taxon>
        <taxon>rosids</taxon>
        <taxon>fabids</taxon>
        <taxon>Fabales</taxon>
        <taxon>Fabaceae</taxon>
        <taxon>Cercidoideae</taxon>
        <taxon>Cercideae</taxon>
        <taxon>Bauhiniinae</taxon>
        <taxon>Bauhinia</taxon>
    </lineage>
</organism>
<evidence type="ECO:0000313" key="1">
    <source>
        <dbReference type="EMBL" id="KAI4307784.1"/>
    </source>
</evidence>
<protein>
    <submittedName>
        <fullName evidence="1">Uncharacterized protein</fullName>
    </submittedName>
</protein>
<keyword evidence="2" id="KW-1185">Reference proteome</keyword>
<name>A0ACB9LF58_BAUVA</name>
<dbReference type="Proteomes" id="UP000828941">
    <property type="component" value="Chromosome 12"/>
</dbReference>
<evidence type="ECO:0000313" key="2">
    <source>
        <dbReference type="Proteomes" id="UP000828941"/>
    </source>
</evidence>